<dbReference type="AlphaFoldDB" id="A0A5M6CIK5"/>
<feature type="chain" id="PRO_5024442378" description="Cytochrome c domain-containing protein" evidence="1">
    <location>
        <begin position="20"/>
        <end position="128"/>
    </location>
</feature>
<reference evidence="2 3" key="1">
    <citation type="submission" date="2019-09" db="EMBL/GenBank/DDBJ databases">
        <title>Genome sequence and assembly of Taibaiella sp.</title>
        <authorList>
            <person name="Chhetri G."/>
        </authorList>
    </citation>
    <scope>NUCLEOTIDE SEQUENCE [LARGE SCALE GENOMIC DNA]</scope>
    <source>
        <strain evidence="2 3">KVB11</strain>
    </source>
</reference>
<evidence type="ECO:0000256" key="1">
    <source>
        <dbReference type="SAM" id="SignalP"/>
    </source>
</evidence>
<protein>
    <recommendedName>
        <fullName evidence="4">Cytochrome c domain-containing protein</fullName>
    </recommendedName>
</protein>
<proteinExistence type="predicted"/>
<organism evidence="2 3">
    <name type="scientific">Taibaiella lutea</name>
    <dbReference type="NCBI Taxonomy" id="2608001"/>
    <lineage>
        <taxon>Bacteria</taxon>
        <taxon>Pseudomonadati</taxon>
        <taxon>Bacteroidota</taxon>
        <taxon>Chitinophagia</taxon>
        <taxon>Chitinophagales</taxon>
        <taxon>Chitinophagaceae</taxon>
        <taxon>Taibaiella</taxon>
    </lineage>
</organism>
<gene>
    <name evidence="2" type="ORF">F0919_09555</name>
</gene>
<dbReference type="RefSeq" id="WP_150032522.1">
    <property type="nucleotide sequence ID" value="NZ_VWSH01000002.1"/>
</dbReference>
<dbReference type="PROSITE" id="PS51257">
    <property type="entry name" value="PROKAR_LIPOPROTEIN"/>
    <property type="match status" value="1"/>
</dbReference>
<keyword evidence="3" id="KW-1185">Reference proteome</keyword>
<sequence>MHFFSKKTFLLFFVTAAFIYGCTNNKADSVKPVTPVTCDTANLTFSGDINPIVQQNCTLSGCHTNATMAGGYSFETYSGFHMAIQNERLIGAINHQSGFIAMPQNSAKLSDCDIARITQWVAIGAPNN</sequence>
<evidence type="ECO:0008006" key="4">
    <source>
        <dbReference type="Google" id="ProtNLM"/>
    </source>
</evidence>
<keyword evidence="1" id="KW-0732">Signal</keyword>
<feature type="signal peptide" evidence="1">
    <location>
        <begin position="1"/>
        <end position="19"/>
    </location>
</feature>
<dbReference type="EMBL" id="VWSH01000002">
    <property type="protein sequence ID" value="KAA5534843.1"/>
    <property type="molecule type" value="Genomic_DNA"/>
</dbReference>
<comment type="caution">
    <text evidence="2">The sequence shown here is derived from an EMBL/GenBank/DDBJ whole genome shotgun (WGS) entry which is preliminary data.</text>
</comment>
<name>A0A5M6CIK5_9BACT</name>
<dbReference type="Proteomes" id="UP000323632">
    <property type="component" value="Unassembled WGS sequence"/>
</dbReference>
<accession>A0A5M6CIK5</accession>
<evidence type="ECO:0000313" key="2">
    <source>
        <dbReference type="EMBL" id="KAA5534843.1"/>
    </source>
</evidence>
<evidence type="ECO:0000313" key="3">
    <source>
        <dbReference type="Proteomes" id="UP000323632"/>
    </source>
</evidence>